<dbReference type="RefSeq" id="WP_270023215.1">
    <property type="nucleotide sequence ID" value="NZ_JAPDDP010000002.1"/>
</dbReference>
<dbReference type="InterPro" id="IPR003812">
    <property type="entry name" value="Fido"/>
</dbReference>
<evidence type="ECO:0000256" key="1">
    <source>
        <dbReference type="PIRSR" id="PIRSR640198-1"/>
    </source>
</evidence>
<organism evidence="4 5">
    <name type="scientific">Solirubrobacter phytolaccae</name>
    <dbReference type="NCBI Taxonomy" id="1404360"/>
    <lineage>
        <taxon>Bacteria</taxon>
        <taxon>Bacillati</taxon>
        <taxon>Actinomycetota</taxon>
        <taxon>Thermoleophilia</taxon>
        <taxon>Solirubrobacterales</taxon>
        <taxon>Solirubrobacteraceae</taxon>
        <taxon>Solirubrobacter</taxon>
    </lineage>
</organism>
<evidence type="ECO:0000313" key="5">
    <source>
        <dbReference type="Proteomes" id="UP001147653"/>
    </source>
</evidence>
<dbReference type="AlphaFoldDB" id="A0A9X3N3J8"/>
<protein>
    <submittedName>
        <fullName evidence="4">Fic family protein</fullName>
    </submittedName>
</protein>
<dbReference type="Proteomes" id="UP001147653">
    <property type="component" value="Unassembled WGS sequence"/>
</dbReference>
<keyword evidence="2" id="KW-0547">Nucleotide-binding</keyword>
<dbReference type="GO" id="GO:0005524">
    <property type="term" value="F:ATP binding"/>
    <property type="evidence" value="ECO:0007669"/>
    <property type="project" value="UniProtKB-KW"/>
</dbReference>
<feature type="domain" description="Fido" evidence="3">
    <location>
        <begin position="89"/>
        <end position="240"/>
    </location>
</feature>
<feature type="binding site" evidence="2">
    <location>
        <begin position="175"/>
        <end position="182"/>
    </location>
    <ligand>
        <name>ATP</name>
        <dbReference type="ChEBI" id="CHEBI:30616"/>
    </ligand>
</feature>
<feature type="binding site" evidence="2">
    <location>
        <begin position="213"/>
        <end position="214"/>
    </location>
    <ligand>
        <name>ATP</name>
        <dbReference type="ChEBI" id="CHEBI:30616"/>
    </ligand>
</feature>
<dbReference type="SUPFAM" id="SSF140931">
    <property type="entry name" value="Fic-like"/>
    <property type="match status" value="1"/>
</dbReference>
<keyword evidence="2" id="KW-0067">ATP-binding</keyword>
<dbReference type="InterPro" id="IPR036597">
    <property type="entry name" value="Fido-like_dom_sf"/>
</dbReference>
<evidence type="ECO:0000259" key="3">
    <source>
        <dbReference type="PROSITE" id="PS51459"/>
    </source>
</evidence>
<evidence type="ECO:0000256" key="2">
    <source>
        <dbReference type="PIRSR" id="PIRSR640198-2"/>
    </source>
</evidence>
<dbReference type="EMBL" id="JAPDDP010000002">
    <property type="protein sequence ID" value="MDA0178949.1"/>
    <property type="molecule type" value="Genomic_DNA"/>
</dbReference>
<comment type="caution">
    <text evidence="4">The sequence shown here is derived from an EMBL/GenBank/DDBJ whole genome shotgun (WGS) entry which is preliminary data.</text>
</comment>
<gene>
    <name evidence="4" type="ORF">OJ997_01485</name>
</gene>
<dbReference type="PANTHER" id="PTHR13504">
    <property type="entry name" value="FIDO DOMAIN-CONTAINING PROTEIN DDB_G0283145"/>
    <property type="match status" value="1"/>
</dbReference>
<name>A0A9X3N3J8_9ACTN</name>
<keyword evidence="5" id="KW-1185">Reference proteome</keyword>
<dbReference type="InterPro" id="IPR040198">
    <property type="entry name" value="Fido_containing"/>
</dbReference>
<dbReference type="Gene3D" id="1.10.3290.10">
    <property type="entry name" value="Fido-like domain"/>
    <property type="match status" value="1"/>
</dbReference>
<dbReference type="Pfam" id="PF02661">
    <property type="entry name" value="Fic"/>
    <property type="match status" value="1"/>
</dbReference>
<proteinExistence type="predicted"/>
<evidence type="ECO:0000313" key="4">
    <source>
        <dbReference type="EMBL" id="MDA0178949.1"/>
    </source>
</evidence>
<sequence>MIDELREELRHRVSEPRRWAGSLRRLTFARAVQASNSIEGYNATLDDVVAAVDGDDVLDASAETASAVSGYRDAMTYVLQHAHDETAKVDEGLLKALHFMMIKHDLAKNPGRWRPGAIWVRREPEGAIVYEGPPSDEIPALIVEMIRELERSDAPVLFRAAVAHLNLVMIHPFSDGNGRMARALQTLVLAREQIVAPVFSSIEEYLGRNTQAYYDVLAQVGEGAWHPENDARPWVRFCLTAHYRQGRTHLRRVQEVEELWLASVALAERHRLPERAAAGLMDAAYGLRVRNARYRASVDFSSGEEISELTATRDLKAMVEAGLLTAVGERRGRFYVASDPLLQARQRIRAERPTKELADPFTRASEQLSLEI</sequence>
<accession>A0A9X3N3J8</accession>
<dbReference type="PROSITE" id="PS51459">
    <property type="entry name" value="FIDO"/>
    <property type="match status" value="1"/>
</dbReference>
<dbReference type="PANTHER" id="PTHR13504:SF38">
    <property type="entry name" value="FIDO DOMAIN-CONTAINING PROTEIN"/>
    <property type="match status" value="1"/>
</dbReference>
<feature type="active site" evidence="1">
    <location>
        <position position="171"/>
    </location>
</feature>
<reference evidence="4" key="1">
    <citation type="submission" date="2022-10" db="EMBL/GenBank/DDBJ databases">
        <title>The WGS of Solirubrobacter phytolaccae KCTC 29190.</title>
        <authorList>
            <person name="Jiang Z."/>
        </authorList>
    </citation>
    <scope>NUCLEOTIDE SEQUENCE</scope>
    <source>
        <strain evidence="4">KCTC 29190</strain>
    </source>
</reference>